<dbReference type="Proteomes" id="UP000242715">
    <property type="component" value="Unassembled WGS sequence"/>
</dbReference>
<organism evidence="1 2">
    <name type="scientific">Trifolium subterraneum</name>
    <name type="common">Subterranean clover</name>
    <dbReference type="NCBI Taxonomy" id="3900"/>
    <lineage>
        <taxon>Eukaryota</taxon>
        <taxon>Viridiplantae</taxon>
        <taxon>Streptophyta</taxon>
        <taxon>Embryophyta</taxon>
        <taxon>Tracheophyta</taxon>
        <taxon>Spermatophyta</taxon>
        <taxon>Magnoliopsida</taxon>
        <taxon>eudicotyledons</taxon>
        <taxon>Gunneridae</taxon>
        <taxon>Pentapetalae</taxon>
        <taxon>rosids</taxon>
        <taxon>fabids</taxon>
        <taxon>Fabales</taxon>
        <taxon>Fabaceae</taxon>
        <taxon>Papilionoideae</taxon>
        <taxon>50 kb inversion clade</taxon>
        <taxon>NPAAA clade</taxon>
        <taxon>Hologalegina</taxon>
        <taxon>IRL clade</taxon>
        <taxon>Trifolieae</taxon>
        <taxon>Trifolium</taxon>
    </lineage>
</organism>
<protein>
    <submittedName>
        <fullName evidence="1">Uncharacterized protein</fullName>
    </submittedName>
</protein>
<dbReference type="OrthoDB" id="1433841at2759"/>
<dbReference type="AlphaFoldDB" id="A0A2Z6MFV1"/>
<gene>
    <name evidence="1" type="ORF">TSUD_357790</name>
</gene>
<reference evidence="2" key="1">
    <citation type="journal article" date="2017" name="Front. Plant Sci.">
        <title>Climate Clever Clovers: New Paradigm to Reduce the Environmental Footprint of Ruminants by Breeding Low Methanogenic Forages Utilizing Haplotype Variation.</title>
        <authorList>
            <person name="Kaur P."/>
            <person name="Appels R."/>
            <person name="Bayer P.E."/>
            <person name="Keeble-Gagnere G."/>
            <person name="Wang J."/>
            <person name="Hirakawa H."/>
            <person name="Shirasawa K."/>
            <person name="Vercoe P."/>
            <person name="Stefanova K."/>
            <person name="Durmic Z."/>
            <person name="Nichols P."/>
            <person name="Revell C."/>
            <person name="Isobe S.N."/>
            <person name="Edwards D."/>
            <person name="Erskine W."/>
        </authorList>
    </citation>
    <scope>NUCLEOTIDE SEQUENCE [LARGE SCALE GENOMIC DNA]</scope>
    <source>
        <strain evidence="2">cv. Daliak</strain>
    </source>
</reference>
<evidence type="ECO:0000313" key="2">
    <source>
        <dbReference type="Proteomes" id="UP000242715"/>
    </source>
</evidence>
<dbReference type="EMBL" id="DF973380">
    <property type="protein sequence ID" value="GAU28793.1"/>
    <property type="molecule type" value="Genomic_DNA"/>
</dbReference>
<sequence length="187" mass="21578">MVTENKTRVSFWNCLKLDEPSLKAIGLNAQFNMVKFTRQHISISRDHDYDVQGTYVYPGSNVPEWLLYRTTHDNMTVDLSFGNHSSPLGFIFCFIVPQVPSQGFILRFSISVDEGEDDIQLYLDRPRHAIQSDHVCLIYYRSFSRYLNSRVKDQPKFKIKVTAESRTLTTHLGYVSVVADATRFNGE</sequence>
<evidence type="ECO:0000313" key="1">
    <source>
        <dbReference type="EMBL" id="GAU28793.1"/>
    </source>
</evidence>
<proteinExistence type="predicted"/>
<keyword evidence="2" id="KW-1185">Reference proteome</keyword>
<accession>A0A2Z6MFV1</accession>
<name>A0A2Z6MFV1_TRISU</name>